<evidence type="ECO:0000256" key="2">
    <source>
        <dbReference type="ARBA" id="ARBA00009877"/>
    </source>
</evidence>
<dbReference type="GO" id="GO:0005743">
    <property type="term" value="C:mitochondrial inner membrane"/>
    <property type="evidence" value="ECO:0007669"/>
    <property type="project" value="TreeGrafter"/>
</dbReference>
<dbReference type="AlphaFoldDB" id="A0A6A6PLM1"/>
<dbReference type="PANTHER" id="PTHR12428">
    <property type="entry name" value="OXA1"/>
    <property type="match status" value="1"/>
</dbReference>
<evidence type="ECO:0000256" key="4">
    <source>
        <dbReference type="ARBA" id="ARBA00022989"/>
    </source>
</evidence>
<evidence type="ECO:0000256" key="5">
    <source>
        <dbReference type="ARBA" id="ARBA00023136"/>
    </source>
</evidence>
<keyword evidence="8" id="KW-1185">Reference proteome</keyword>
<feature type="transmembrane region" description="Helical" evidence="6">
    <location>
        <begin position="303"/>
        <end position="320"/>
    </location>
</feature>
<dbReference type="RefSeq" id="XP_033586727.1">
    <property type="nucleotide sequence ID" value="XM_033737883.1"/>
</dbReference>
<organism evidence="7 8">
    <name type="scientific">Neohortaea acidophila</name>
    <dbReference type="NCBI Taxonomy" id="245834"/>
    <lineage>
        <taxon>Eukaryota</taxon>
        <taxon>Fungi</taxon>
        <taxon>Dikarya</taxon>
        <taxon>Ascomycota</taxon>
        <taxon>Pezizomycotina</taxon>
        <taxon>Dothideomycetes</taxon>
        <taxon>Dothideomycetidae</taxon>
        <taxon>Mycosphaerellales</taxon>
        <taxon>Teratosphaeriaceae</taxon>
        <taxon>Neohortaea</taxon>
    </lineage>
</organism>
<evidence type="ECO:0008006" key="9">
    <source>
        <dbReference type="Google" id="ProtNLM"/>
    </source>
</evidence>
<dbReference type="EMBL" id="MU001640">
    <property type="protein sequence ID" value="KAF2480157.1"/>
    <property type="molecule type" value="Genomic_DNA"/>
</dbReference>
<evidence type="ECO:0000256" key="1">
    <source>
        <dbReference type="ARBA" id="ARBA00004141"/>
    </source>
</evidence>
<dbReference type="GeneID" id="54478885"/>
<accession>A0A6A6PLM1</accession>
<dbReference type="GO" id="GO:0032979">
    <property type="term" value="P:protein insertion into mitochondrial inner membrane from matrix"/>
    <property type="evidence" value="ECO:0007669"/>
    <property type="project" value="TreeGrafter"/>
</dbReference>
<comment type="subcellular location">
    <subcellularLocation>
        <location evidence="1">Membrane</location>
        <topology evidence="1">Multi-pass membrane protein</topology>
    </subcellularLocation>
</comment>
<keyword evidence="3 6" id="KW-0812">Transmembrane</keyword>
<keyword evidence="4 6" id="KW-1133">Transmembrane helix</keyword>
<name>A0A6A6PLM1_9PEZI</name>
<dbReference type="GO" id="GO:0033617">
    <property type="term" value="P:mitochondrial respiratory chain complex IV assembly"/>
    <property type="evidence" value="ECO:0007669"/>
    <property type="project" value="TreeGrafter"/>
</dbReference>
<gene>
    <name evidence="7" type="ORF">BDY17DRAFT_33110</name>
</gene>
<evidence type="ECO:0000256" key="3">
    <source>
        <dbReference type="ARBA" id="ARBA00022692"/>
    </source>
</evidence>
<dbReference type="OrthoDB" id="2148490at2759"/>
<dbReference type="InterPro" id="IPR001708">
    <property type="entry name" value="YidC/ALB3/OXA1/COX18"/>
</dbReference>
<protein>
    <recommendedName>
        <fullName evidence="9">60Kd inner membrane protein-domain-containing protein</fullName>
    </recommendedName>
</protein>
<dbReference type="PANTHER" id="PTHR12428:SF65">
    <property type="entry name" value="CYTOCHROME C OXIDASE ASSEMBLY PROTEIN COX18, MITOCHONDRIAL"/>
    <property type="match status" value="1"/>
</dbReference>
<evidence type="ECO:0000313" key="8">
    <source>
        <dbReference type="Proteomes" id="UP000799767"/>
    </source>
</evidence>
<evidence type="ECO:0000313" key="7">
    <source>
        <dbReference type="EMBL" id="KAF2480157.1"/>
    </source>
</evidence>
<dbReference type="GO" id="GO:0032977">
    <property type="term" value="F:membrane insertase activity"/>
    <property type="evidence" value="ECO:0007669"/>
    <property type="project" value="InterPro"/>
</dbReference>
<proteinExistence type="inferred from homology"/>
<feature type="transmembrane region" description="Helical" evidence="6">
    <location>
        <begin position="341"/>
        <end position="365"/>
    </location>
</feature>
<comment type="similarity">
    <text evidence="2">Belongs to the OXA1/ALB3/YidC family.</text>
</comment>
<sequence>MVLHTSTSCMRSSFFALPPRLRVACFQNARTFSSTPSPKSPLVDWAVAGPTAVLNGVHSLGIPWSAAIPITAILVRSAHAYLTSTPTQKIKQFQAQIAPLVGVRTNVELSKPEEQERSRRLAMADTPSAQVMRSFFIWRARVRVVKELHKDYGIKESIRLKCGARDGLLPTLLSPLEWVARKIDPTRFPTPPDPPAVVSKDPVEMLAARLEAANQNATMASATNQHEDLESEVANGATLEAEQSQLSNFASTTSEPADEAIQRLPEVFPPTRLPDTLSPHFDPSMQTEGLSFAMDLTLPDPTLILPWTLFGIMVCTSLFQQRPVNTGATPKRINLSLQQRIGLVVASLFVFLSPNFPAAVLLYMIPSFAFSWLRGRWLDWKYPLQPLIRPCKRPIRRKVRKTFGG</sequence>
<keyword evidence="5 6" id="KW-0472">Membrane</keyword>
<evidence type="ECO:0000256" key="6">
    <source>
        <dbReference type="SAM" id="Phobius"/>
    </source>
</evidence>
<dbReference type="Proteomes" id="UP000799767">
    <property type="component" value="Unassembled WGS sequence"/>
</dbReference>
<reference evidence="7" key="1">
    <citation type="journal article" date="2020" name="Stud. Mycol.">
        <title>101 Dothideomycetes genomes: a test case for predicting lifestyles and emergence of pathogens.</title>
        <authorList>
            <person name="Haridas S."/>
            <person name="Albert R."/>
            <person name="Binder M."/>
            <person name="Bloem J."/>
            <person name="Labutti K."/>
            <person name="Salamov A."/>
            <person name="Andreopoulos B."/>
            <person name="Baker S."/>
            <person name="Barry K."/>
            <person name="Bills G."/>
            <person name="Bluhm B."/>
            <person name="Cannon C."/>
            <person name="Castanera R."/>
            <person name="Culley D."/>
            <person name="Daum C."/>
            <person name="Ezra D."/>
            <person name="Gonzalez J."/>
            <person name="Henrissat B."/>
            <person name="Kuo A."/>
            <person name="Liang C."/>
            <person name="Lipzen A."/>
            <person name="Lutzoni F."/>
            <person name="Magnuson J."/>
            <person name="Mondo S."/>
            <person name="Nolan M."/>
            <person name="Ohm R."/>
            <person name="Pangilinan J."/>
            <person name="Park H.-J."/>
            <person name="Ramirez L."/>
            <person name="Alfaro M."/>
            <person name="Sun H."/>
            <person name="Tritt A."/>
            <person name="Yoshinaga Y."/>
            <person name="Zwiers L.-H."/>
            <person name="Turgeon B."/>
            <person name="Goodwin S."/>
            <person name="Spatafora J."/>
            <person name="Crous P."/>
            <person name="Grigoriev I."/>
        </authorList>
    </citation>
    <scope>NUCLEOTIDE SEQUENCE</scope>
    <source>
        <strain evidence="7">CBS 113389</strain>
    </source>
</reference>